<gene>
    <name evidence="1" type="ORF">WJ0W_006706</name>
</gene>
<dbReference type="Proteomes" id="UP001154322">
    <property type="component" value="Unassembled WGS sequence"/>
</dbReference>
<accession>A0ABM9GC10</accession>
<dbReference type="EMBL" id="CALYLO010000017">
    <property type="protein sequence ID" value="CAH8249521.1"/>
    <property type="molecule type" value="Genomic_DNA"/>
</dbReference>
<evidence type="ECO:0000313" key="2">
    <source>
        <dbReference type="Proteomes" id="UP001154322"/>
    </source>
</evidence>
<proteinExistence type="predicted"/>
<keyword evidence="2" id="KW-1185">Reference proteome</keyword>
<name>A0ABM9GC10_9BACL</name>
<organism evidence="1 2">
    <name type="scientific">Paenibacillus melissococcoides</name>
    <dbReference type="NCBI Taxonomy" id="2912268"/>
    <lineage>
        <taxon>Bacteria</taxon>
        <taxon>Bacillati</taxon>
        <taxon>Bacillota</taxon>
        <taxon>Bacilli</taxon>
        <taxon>Bacillales</taxon>
        <taxon>Paenibacillaceae</taxon>
        <taxon>Paenibacillus</taxon>
    </lineage>
</organism>
<protein>
    <submittedName>
        <fullName evidence="1">Uncharacterized protein</fullName>
    </submittedName>
</protein>
<evidence type="ECO:0000313" key="1">
    <source>
        <dbReference type="EMBL" id="CAH8249521.1"/>
    </source>
</evidence>
<reference evidence="1" key="1">
    <citation type="submission" date="2022-06" db="EMBL/GenBank/DDBJ databases">
        <authorList>
            <person name="Dietemann V."/>
            <person name="Ory F."/>
            <person name="Dainat B."/>
            <person name="Oberhansli S."/>
        </authorList>
    </citation>
    <scope>NUCLEOTIDE SEQUENCE</scope>
    <source>
        <strain evidence="1">Ena-SAMPLE-TAB-26-04-2022-14:26:32:270-5432</strain>
    </source>
</reference>
<sequence length="64" mass="7256">MAADVYVSEAPLEKEKYWLSQFEGDLRVLNLPGDYTRPNVQNFVGNYLSFTLGVAAQNFCHKLS</sequence>
<dbReference type="Gene3D" id="3.30.559.30">
    <property type="entry name" value="Nonribosomal peptide synthetase, condensation domain"/>
    <property type="match status" value="1"/>
</dbReference>
<comment type="caution">
    <text evidence="1">The sequence shown here is derived from an EMBL/GenBank/DDBJ whole genome shotgun (WGS) entry which is preliminary data.</text>
</comment>